<evidence type="ECO:0000313" key="2">
    <source>
        <dbReference type="Proteomes" id="UP001164963"/>
    </source>
</evidence>
<accession>A0ABY6Q0R6</accession>
<reference evidence="1" key="1">
    <citation type="journal article" date="2022" name="Front. Microbiol.">
        <title>Mirubactin C rescues the lethal effect of cell wall biosynthesis mutations in Bacillus subtilis.</title>
        <authorList>
            <person name="Kepplinger B."/>
            <person name="Wen X."/>
            <person name="Tyler A.R."/>
            <person name="Kim B.Y."/>
            <person name="Brown J."/>
            <person name="Banks P."/>
            <person name="Dashti Y."/>
            <person name="Mackenzie E.S."/>
            <person name="Wills C."/>
            <person name="Kawai Y."/>
            <person name="Waldron K.J."/>
            <person name="Allenby N.E.E."/>
            <person name="Wu L.J."/>
            <person name="Hall M.J."/>
            <person name="Errington J."/>
        </authorList>
    </citation>
    <scope>NUCLEOTIDE SEQUENCE</scope>
    <source>
        <strain evidence="1">MDA8-470</strain>
    </source>
</reference>
<dbReference type="EMBL" id="CP098740">
    <property type="protein sequence ID" value="UZK58032.1"/>
    <property type="molecule type" value="Genomic_DNA"/>
</dbReference>
<evidence type="ECO:0000313" key="1">
    <source>
        <dbReference type="EMBL" id="UZK58032.1"/>
    </source>
</evidence>
<name>A0ABY6Q0R6_9ACTN</name>
<organism evidence="1 2">
    <name type="scientific">Streptomyces drozdowiczii</name>
    <dbReference type="NCBI Taxonomy" id="202862"/>
    <lineage>
        <taxon>Bacteria</taxon>
        <taxon>Bacillati</taxon>
        <taxon>Actinomycetota</taxon>
        <taxon>Actinomycetes</taxon>
        <taxon>Kitasatosporales</taxon>
        <taxon>Streptomycetaceae</taxon>
        <taxon>Streptomyces</taxon>
    </lineage>
</organism>
<dbReference type="Proteomes" id="UP001164963">
    <property type="component" value="Chromosome"/>
</dbReference>
<gene>
    <name evidence="1" type="ORF">NEH16_31670</name>
</gene>
<keyword evidence="2" id="KW-1185">Reference proteome</keyword>
<proteinExistence type="predicted"/>
<sequence length="86" mass="9710">MVATGCPVSSVALIRTVSGVVGVRWTWRVVGWVAWRVMLFQAKGMRWVVLSVLVVLRMRGWRAASRRAGWRVWSVGWVGVGRWISA</sequence>
<protein>
    <submittedName>
        <fullName evidence="1">Uncharacterized protein</fullName>
    </submittedName>
</protein>